<evidence type="ECO:0000256" key="5">
    <source>
        <dbReference type="ARBA" id="ARBA00022825"/>
    </source>
</evidence>
<evidence type="ECO:0000256" key="2">
    <source>
        <dbReference type="ARBA" id="ARBA00011897"/>
    </source>
</evidence>
<dbReference type="Gene3D" id="2.130.10.120">
    <property type="entry name" value="Prolyl oligopeptidase, N-terminal domain"/>
    <property type="match status" value="1"/>
</dbReference>
<evidence type="ECO:0000256" key="6">
    <source>
        <dbReference type="SAM" id="MobiDB-lite"/>
    </source>
</evidence>
<dbReference type="PANTHER" id="PTHR42881">
    <property type="entry name" value="PROLYL ENDOPEPTIDASE"/>
    <property type="match status" value="1"/>
</dbReference>
<dbReference type="GO" id="GO:0070012">
    <property type="term" value="F:oligopeptidase activity"/>
    <property type="evidence" value="ECO:0007669"/>
    <property type="project" value="TreeGrafter"/>
</dbReference>
<dbReference type="GO" id="GO:0004252">
    <property type="term" value="F:serine-type endopeptidase activity"/>
    <property type="evidence" value="ECO:0007669"/>
    <property type="project" value="UniProtKB-EC"/>
</dbReference>
<evidence type="ECO:0000256" key="4">
    <source>
        <dbReference type="ARBA" id="ARBA00022801"/>
    </source>
</evidence>
<accession>A0A6J4UGD1</accession>
<comment type="catalytic activity">
    <reaction evidence="1">
        <text>Hydrolysis of Pro-|-Xaa &gt;&gt; Ala-|-Xaa in oligopeptides.</text>
        <dbReference type="EC" id="3.4.21.26"/>
    </reaction>
</comment>
<dbReference type="PANTHER" id="PTHR42881:SF2">
    <property type="entry name" value="PROLYL ENDOPEPTIDASE"/>
    <property type="match status" value="1"/>
</dbReference>
<feature type="region of interest" description="Disordered" evidence="6">
    <location>
        <begin position="1"/>
        <end position="20"/>
    </location>
</feature>
<dbReference type="Pfam" id="PF00326">
    <property type="entry name" value="Peptidase_S9"/>
    <property type="match status" value="1"/>
</dbReference>
<evidence type="ECO:0000256" key="3">
    <source>
        <dbReference type="ARBA" id="ARBA00022670"/>
    </source>
</evidence>
<organism evidence="9">
    <name type="scientific">uncultured Thermoleophilia bacterium</name>
    <dbReference type="NCBI Taxonomy" id="1497501"/>
    <lineage>
        <taxon>Bacteria</taxon>
        <taxon>Bacillati</taxon>
        <taxon>Actinomycetota</taxon>
        <taxon>Thermoleophilia</taxon>
        <taxon>environmental samples</taxon>
    </lineage>
</organism>
<dbReference type="InterPro" id="IPR001375">
    <property type="entry name" value="Peptidase_S9_cat"/>
</dbReference>
<dbReference type="EC" id="3.4.21.26" evidence="2"/>
<dbReference type="PRINTS" id="PR00862">
    <property type="entry name" value="PROLIGOPTASE"/>
</dbReference>
<keyword evidence="5" id="KW-0720">Serine protease</keyword>
<dbReference type="Pfam" id="PF02897">
    <property type="entry name" value="Peptidase_S9_N"/>
    <property type="match status" value="1"/>
</dbReference>
<dbReference type="Gene3D" id="3.40.50.1820">
    <property type="entry name" value="alpha/beta hydrolase"/>
    <property type="match status" value="1"/>
</dbReference>
<dbReference type="InterPro" id="IPR023302">
    <property type="entry name" value="Pept_S9A_N"/>
</dbReference>
<feature type="non-terminal residue" evidence="9">
    <location>
        <position position="634"/>
    </location>
</feature>
<dbReference type="GO" id="GO:0006508">
    <property type="term" value="P:proteolysis"/>
    <property type="evidence" value="ECO:0007669"/>
    <property type="project" value="UniProtKB-KW"/>
</dbReference>
<keyword evidence="4 9" id="KW-0378">Hydrolase</keyword>
<dbReference type="SUPFAM" id="SSF53474">
    <property type="entry name" value="alpha/beta-Hydrolases"/>
    <property type="match status" value="1"/>
</dbReference>
<sequence length="634" mass="69311">MTVDADGLAHDSETTRRWERAQDEDAARRLRAWPGGGRLREQVLRADVESRVFAPTPSGGRWFRLVVLEGEAEPLLFVSDRPDDRGRVLVDPGSGTLDWYFPSPDGQLVAYGLSERGSEQSVLHLVDVETGELRPERIPHTSFAVVAWLPDSTGFYFSASLGPDTEQPQKHIFFHRVGAEPPTQPEPAVFRDDEDFVSPQVSDDGRWVAAVSSDAEPRPDSILDRHGDGVWRPFLLDVPAVFNGFFLDDRYLAVTTEDAPRGRLVSIPLTTPTDRATWTEIVPQGEAVLRSVAAVGDRLVLEELVDTSTRLRVIRRDGTEPATVPLPQPGVAALSTSTHRAALDPAVAADEGGFTFVRSSWETAPAVCRYDLRTGQVEVLEERPPPPFEVEAFLVEARAPDGARVTAWVVRRLDADQRPAPTLVHGYGGWNIAFGTPVGLGPYRPFVEAGGTMVFAHLRGGGEYGFDQWLDGFREAKQHTFDDLYAVVEHLVDAGVAALDRVGVVGASNGGLLTAAAITQRPELFAAAVSHVPLTDMLTYTRDPYAAEFVLEYGDPAEPAAAAWLRAYSPLHAVRDGVPYPATLVICGDTDVRCPAWHGRVFVARVQAATASDAPVLYRLRPDSGHLTSIRREN</sequence>
<dbReference type="InterPro" id="IPR051167">
    <property type="entry name" value="Prolyl_oligopep/macrocyclase"/>
</dbReference>
<gene>
    <name evidence="9" type="ORF">AVDCRST_MAG79-2591</name>
</gene>
<evidence type="ECO:0000256" key="1">
    <source>
        <dbReference type="ARBA" id="ARBA00001070"/>
    </source>
</evidence>
<reference evidence="9" key="1">
    <citation type="submission" date="2020-02" db="EMBL/GenBank/DDBJ databases">
        <authorList>
            <person name="Meier V. D."/>
        </authorList>
    </citation>
    <scope>NUCLEOTIDE SEQUENCE</scope>
    <source>
        <strain evidence="9">AVDCRST_MAG79</strain>
    </source>
</reference>
<dbReference type="InterPro" id="IPR029058">
    <property type="entry name" value="AB_hydrolase_fold"/>
</dbReference>
<keyword evidence="3" id="KW-0645">Protease</keyword>
<dbReference type="EMBL" id="CADCWC010000397">
    <property type="protein sequence ID" value="CAA9549632.1"/>
    <property type="molecule type" value="Genomic_DNA"/>
</dbReference>
<dbReference type="SUPFAM" id="SSF50993">
    <property type="entry name" value="Peptidase/esterase 'gauge' domain"/>
    <property type="match status" value="1"/>
</dbReference>
<dbReference type="InterPro" id="IPR002470">
    <property type="entry name" value="Peptidase_S9A"/>
</dbReference>
<name>A0A6J4UGD1_9ACTN</name>
<evidence type="ECO:0000259" key="8">
    <source>
        <dbReference type="Pfam" id="PF02897"/>
    </source>
</evidence>
<proteinExistence type="predicted"/>
<feature type="domain" description="Peptidase S9A N-terminal" evidence="8">
    <location>
        <begin position="11"/>
        <end position="339"/>
    </location>
</feature>
<protein>
    <recommendedName>
        <fullName evidence="2">prolyl oligopeptidase</fullName>
        <ecNumber evidence="2">3.4.21.26</ecNumber>
    </recommendedName>
</protein>
<dbReference type="AlphaFoldDB" id="A0A6J4UGD1"/>
<evidence type="ECO:0000259" key="7">
    <source>
        <dbReference type="Pfam" id="PF00326"/>
    </source>
</evidence>
<feature type="compositionally biased region" description="Basic and acidic residues" evidence="6">
    <location>
        <begin position="7"/>
        <end position="20"/>
    </location>
</feature>
<evidence type="ECO:0000313" key="9">
    <source>
        <dbReference type="EMBL" id="CAA9549632.1"/>
    </source>
</evidence>
<dbReference type="GO" id="GO:0005829">
    <property type="term" value="C:cytosol"/>
    <property type="evidence" value="ECO:0007669"/>
    <property type="project" value="TreeGrafter"/>
</dbReference>
<feature type="domain" description="Peptidase S9 prolyl oligopeptidase catalytic" evidence="7">
    <location>
        <begin position="446"/>
        <end position="628"/>
    </location>
</feature>